<evidence type="ECO:0008006" key="4">
    <source>
        <dbReference type="Google" id="ProtNLM"/>
    </source>
</evidence>
<keyword evidence="1" id="KW-0472">Membrane</keyword>
<evidence type="ECO:0000256" key="1">
    <source>
        <dbReference type="SAM" id="Phobius"/>
    </source>
</evidence>
<reference evidence="2 3" key="1">
    <citation type="journal article" date="2018" name="Nat. Biotechnol.">
        <title>A standardized bacterial taxonomy based on genome phylogeny substantially revises the tree of life.</title>
        <authorList>
            <person name="Parks D.H."/>
            <person name="Chuvochina M."/>
            <person name="Waite D.W."/>
            <person name="Rinke C."/>
            <person name="Skarshewski A."/>
            <person name="Chaumeil P.A."/>
            <person name="Hugenholtz P."/>
        </authorList>
    </citation>
    <scope>NUCLEOTIDE SEQUENCE [LARGE SCALE GENOMIC DNA]</scope>
    <source>
        <strain evidence="2">UBA8781</strain>
    </source>
</reference>
<feature type="transmembrane region" description="Helical" evidence="1">
    <location>
        <begin position="6"/>
        <end position="24"/>
    </location>
</feature>
<gene>
    <name evidence="2" type="ORF">DEQ80_05375</name>
</gene>
<dbReference type="Proteomes" id="UP000264141">
    <property type="component" value="Unassembled WGS sequence"/>
</dbReference>
<name>A0A3D1JFA5_9CHLR</name>
<feature type="transmembrane region" description="Helical" evidence="1">
    <location>
        <begin position="110"/>
        <end position="128"/>
    </location>
</feature>
<keyword evidence="1" id="KW-0812">Transmembrane</keyword>
<evidence type="ECO:0000313" key="2">
    <source>
        <dbReference type="EMBL" id="HCE17270.1"/>
    </source>
</evidence>
<keyword evidence="1" id="KW-1133">Transmembrane helix</keyword>
<organism evidence="2 3">
    <name type="scientific">Anaerolinea thermolimosa</name>
    <dbReference type="NCBI Taxonomy" id="229919"/>
    <lineage>
        <taxon>Bacteria</taxon>
        <taxon>Bacillati</taxon>
        <taxon>Chloroflexota</taxon>
        <taxon>Anaerolineae</taxon>
        <taxon>Anaerolineales</taxon>
        <taxon>Anaerolineaceae</taxon>
        <taxon>Anaerolinea</taxon>
    </lineage>
</organism>
<evidence type="ECO:0000313" key="3">
    <source>
        <dbReference type="Proteomes" id="UP000264141"/>
    </source>
</evidence>
<comment type="caution">
    <text evidence="2">The sequence shown here is derived from an EMBL/GenBank/DDBJ whole genome shotgun (WGS) entry which is preliminary data.</text>
</comment>
<feature type="transmembrane region" description="Helical" evidence="1">
    <location>
        <begin position="83"/>
        <end position="104"/>
    </location>
</feature>
<proteinExistence type="predicted"/>
<protein>
    <recommendedName>
        <fullName evidence="4">Glycosyltransferase RgtA/B/C/D-like domain-containing protein</fullName>
    </recommendedName>
</protein>
<accession>A0A3D1JFA5</accession>
<sequence>MNNQPSRFPFFAVLVFELVFLMAVRTPVDSDLFWHLAVGEQTLQTGHPMLSDTFSYTREGAAWINHSWLGEVVLAWAYRVGGWVGLSFLVACLAGFSLLIVYWMMSGPPLWRAFLIVLIATVSAPVWSPRPQLFTLVCLAILWSLIRKFRGGAGKALFFLPFLFVIWSNLHGGYSLGFILLGCQILGMGLDRVLRRQDAPSLRSIGQWGMWSVVSGLAVLINPNGLNTWRIPFQTVGVQVLQQAIPEWASPDFHVSFQQPFLLMLAGLLLAFGLSGRKVEGGGLAATVVFSTLALMARRNVGPFAIVTGPLLAEYGWQVLERLKAGGNSLLNRLVNLGSTGETTKPRLLLDASILGLLALACLVKGFAVSQPEQMSRALQASYPVKAVAWIRENQPPGRLFNEYAWGGYIIYALPEYPVFVDGRTDLYGDEIIGEWLRIMNQEEGWMDLINRYHIRLMLIPADSRLPSRLKTQGWRLAYQDDVASVLIRQEQGFR</sequence>
<dbReference type="AlphaFoldDB" id="A0A3D1JFA5"/>
<dbReference type="EMBL" id="DPBP01000022">
    <property type="protein sequence ID" value="HCE17270.1"/>
    <property type="molecule type" value="Genomic_DNA"/>
</dbReference>
<dbReference type="STRING" id="229919.GCA_001050195_02137"/>